<feature type="region of interest" description="Disordered" evidence="1">
    <location>
        <begin position="773"/>
        <end position="809"/>
    </location>
</feature>
<dbReference type="Proteomes" id="UP001168972">
    <property type="component" value="Unassembled WGS sequence"/>
</dbReference>
<organism evidence="3 4">
    <name type="scientific">Microctonus hyperodae</name>
    <name type="common">Parasitoid wasp</name>
    <dbReference type="NCBI Taxonomy" id="165561"/>
    <lineage>
        <taxon>Eukaryota</taxon>
        <taxon>Metazoa</taxon>
        <taxon>Ecdysozoa</taxon>
        <taxon>Arthropoda</taxon>
        <taxon>Hexapoda</taxon>
        <taxon>Insecta</taxon>
        <taxon>Pterygota</taxon>
        <taxon>Neoptera</taxon>
        <taxon>Endopterygota</taxon>
        <taxon>Hymenoptera</taxon>
        <taxon>Apocrita</taxon>
        <taxon>Ichneumonoidea</taxon>
        <taxon>Braconidae</taxon>
        <taxon>Euphorinae</taxon>
        <taxon>Microctonus</taxon>
    </lineage>
</organism>
<keyword evidence="2" id="KW-0732">Signal</keyword>
<evidence type="ECO:0000313" key="3">
    <source>
        <dbReference type="EMBL" id="KAK0162305.1"/>
    </source>
</evidence>
<evidence type="ECO:0000313" key="4">
    <source>
        <dbReference type="Proteomes" id="UP001168972"/>
    </source>
</evidence>
<feature type="region of interest" description="Disordered" evidence="1">
    <location>
        <begin position="603"/>
        <end position="625"/>
    </location>
</feature>
<evidence type="ECO:0000256" key="1">
    <source>
        <dbReference type="SAM" id="MobiDB-lite"/>
    </source>
</evidence>
<reference evidence="3" key="1">
    <citation type="journal article" date="2023" name="bioRxiv">
        <title>Scaffold-level genome assemblies of two parasitoid biocontrol wasps reveal the parthenogenesis mechanism and an associated novel virus.</title>
        <authorList>
            <person name="Inwood S."/>
            <person name="Skelly J."/>
            <person name="Guhlin J."/>
            <person name="Harrop T."/>
            <person name="Goldson S."/>
            <person name="Dearden P."/>
        </authorList>
    </citation>
    <scope>NUCLEOTIDE SEQUENCE</scope>
    <source>
        <strain evidence="3">Lincoln</strain>
        <tissue evidence="3">Whole body</tissue>
    </source>
</reference>
<feature type="compositionally biased region" description="Polar residues" evidence="1">
    <location>
        <begin position="603"/>
        <end position="614"/>
    </location>
</feature>
<feature type="region of interest" description="Disordered" evidence="1">
    <location>
        <begin position="659"/>
        <end position="696"/>
    </location>
</feature>
<dbReference type="EMBL" id="JAQQBR010001834">
    <property type="protein sequence ID" value="KAK0162305.1"/>
    <property type="molecule type" value="Genomic_DNA"/>
</dbReference>
<feature type="region of interest" description="Disordered" evidence="1">
    <location>
        <begin position="304"/>
        <end position="325"/>
    </location>
</feature>
<sequence>MYDSRKMKLVIVLCAFIGHVYSAPSGCTDLCNPIRDSSVKQSRSHQAQNIFTDENASRDLHRSLINELHNIHQENLKSTRPGNWTEHNDYVTDNGAGSVHEERGQFVGDASRVNYYKKNYASTHGSIISDINNNAANSSLLNDYSNTHSKVDRANTQNYYNQQHNSHSINHSSRDSSSIDNLSRLENLGEQIDTRIHDGFDSRVVSNPDDNWTKHDTYITDGGLGKVYEEEGRYTHGPAKVHYYRKNYTSSYSTGNNNGDIPSIPSMPSIPSIPNISPINIPNFATNIDAKIDEIKAQLQQVDSNLHQQSYHQSTNTDNQYRPPDYITKNPNTYSNYGYMNPLPLQNHQIRPITHIESTNTHHQVEKEMYMPMTNIDSDLNPHLSRPRPYQFREPFLTREEERKLHQHNDRIHNYDDSSISHLQNQHLNVNDNLHGNLYSQHFEKITGVRPQVDQHVEKYWSASEHRTHSTNPPRLVVGSHQGITNQNLDLLSQQQQQQYGSVIPGDYENINYAKSNNYISGSSSSYRQKYESGIRRDNVHSETLHNGHHGVDCDDATHIEYNPQYDRIRYKREAEYLRDGDLSQQTDETFGKLELGQLTENNYNQNHDNSQRTQRYHDDQQTNQQNEFSDYTQHSENLELDQQHQSQRGQIEFGQEVENHEHPERSYDQHRHRNSHGHADQDSIQQSSHEFEDYSQQHSGNLYLDQQHTQQYQDGIRKNHESGDFIQHSGNFELDQSHQSQYGQLELGQKTEDHGQYNQFNSRHREPQIDRHNDDLSQQTQHDQSLIGQSSGRNHFGQQQSDDLTQRTGNVRDYSQQTFGDLEYGQPQIGNNYDHSRINEQYDYGLSKPAPKPAPRSQRIGQHSFSEMEIEPSPIGVKGGRRRGPEDYGDFNSHYSQSSDNDSDGVLSLEQQSKKDESINVFQPRILEAYGGNGPYDLNHNENIYTDIKPNPRATLAPIVDGKDPWDVREVSTNDFFAKNGEAESIITETSTKLYPDDIVTTVAPGFWKKLGNKITSTYEKAKDKVSDVFG</sequence>
<feature type="signal peptide" evidence="2">
    <location>
        <begin position="1"/>
        <end position="22"/>
    </location>
</feature>
<evidence type="ECO:0000256" key="2">
    <source>
        <dbReference type="SAM" id="SignalP"/>
    </source>
</evidence>
<feature type="compositionally biased region" description="Polar residues" evidence="1">
    <location>
        <begin position="683"/>
        <end position="696"/>
    </location>
</feature>
<feature type="compositionally biased region" description="Polar residues" evidence="1">
    <location>
        <begin position="777"/>
        <end position="809"/>
    </location>
</feature>
<gene>
    <name evidence="3" type="ORF">PV327_008653</name>
</gene>
<reference evidence="3" key="2">
    <citation type="submission" date="2023-03" db="EMBL/GenBank/DDBJ databases">
        <authorList>
            <person name="Inwood S.N."/>
            <person name="Skelly J.G."/>
            <person name="Guhlin J."/>
            <person name="Harrop T.W.R."/>
            <person name="Goldson S.G."/>
            <person name="Dearden P.K."/>
        </authorList>
    </citation>
    <scope>NUCLEOTIDE SEQUENCE</scope>
    <source>
        <strain evidence="3">Lincoln</strain>
        <tissue evidence="3">Whole body</tissue>
    </source>
</reference>
<proteinExistence type="predicted"/>
<protein>
    <submittedName>
        <fullName evidence="3">Uncharacterized protein</fullName>
    </submittedName>
</protein>
<name>A0AA39F3L8_MICHY</name>
<feature type="chain" id="PRO_5041324979" evidence="2">
    <location>
        <begin position="23"/>
        <end position="1032"/>
    </location>
</feature>
<comment type="caution">
    <text evidence="3">The sequence shown here is derived from an EMBL/GenBank/DDBJ whole genome shotgun (WGS) entry which is preliminary data.</text>
</comment>
<dbReference type="AlphaFoldDB" id="A0AA39F3L8"/>
<feature type="region of interest" description="Disordered" evidence="1">
    <location>
        <begin position="844"/>
        <end position="916"/>
    </location>
</feature>
<keyword evidence="4" id="KW-1185">Reference proteome</keyword>
<feature type="compositionally biased region" description="Polar residues" evidence="1">
    <location>
        <begin position="304"/>
        <end position="320"/>
    </location>
</feature>
<feature type="compositionally biased region" description="Basic and acidic residues" evidence="1">
    <location>
        <begin position="659"/>
        <end position="670"/>
    </location>
</feature>
<accession>A0AA39F3L8</accession>